<accession>A0ABU3DBE0</accession>
<evidence type="ECO:0000313" key="2">
    <source>
        <dbReference type="Proteomes" id="UP001262582"/>
    </source>
</evidence>
<comment type="caution">
    <text evidence="1">The sequence shown here is derived from an EMBL/GenBank/DDBJ whole genome shotgun (WGS) entry which is preliminary data.</text>
</comment>
<dbReference type="EMBL" id="JAVRHK010000088">
    <property type="protein sequence ID" value="MDT0678855.1"/>
    <property type="molecule type" value="Genomic_DNA"/>
</dbReference>
<dbReference type="Pfam" id="PF05751">
    <property type="entry name" value="FixH"/>
    <property type="match status" value="1"/>
</dbReference>
<gene>
    <name evidence="1" type="ORF">RM539_19975</name>
</gene>
<dbReference type="InterPro" id="IPR008620">
    <property type="entry name" value="FixH"/>
</dbReference>
<dbReference type="Proteomes" id="UP001262582">
    <property type="component" value="Unassembled WGS sequence"/>
</dbReference>
<dbReference type="RefSeq" id="WP_311505179.1">
    <property type="nucleotide sequence ID" value="NZ_JAVRHK010000088.1"/>
</dbReference>
<evidence type="ECO:0000313" key="1">
    <source>
        <dbReference type="EMBL" id="MDT0678855.1"/>
    </source>
</evidence>
<protein>
    <submittedName>
        <fullName evidence="1">FixH family protein</fullName>
    </submittedName>
</protein>
<reference evidence="1 2" key="1">
    <citation type="submission" date="2023-09" db="EMBL/GenBank/DDBJ databases">
        <authorList>
            <person name="Rey-Velasco X."/>
        </authorList>
    </citation>
    <scope>NUCLEOTIDE SEQUENCE [LARGE SCALE GENOMIC DNA]</scope>
    <source>
        <strain evidence="1 2">F117</strain>
    </source>
</reference>
<name>A0ABU3DBE0_9FLAO</name>
<organism evidence="1 2">
    <name type="scientific">Autumnicola musiva</name>
    <dbReference type="NCBI Taxonomy" id="3075589"/>
    <lineage>
        <taxon>Bacteria</taxon>
        <taxon>Pseudomonadati</taxon>
        <taxon>Bacteroidota</taxon>
        <taxon>Flavobacteriia</taxon>
        <taxon>Flavobacteriales</taxon>
        <taxon>Flavobacteriaceae</taxon>
        <taxon>Autumnicola</taxon>
    </lineage>
</organism>
<keyword evidence="2" id="KW-1185">Reference proteome</keyword>
<sequence>MNLYRPSNKMLDFQIPLNDLTAHEIIIPNEKMIDGRWNINVNWKYRGEDYLYKKEIVY</sequence>
<proteinExistence type="predicted"/>